<evidence type="ECO:0000313" key="3">
    <source>
        <dbReference type="Proteomes" id="UP000827092"/>
    </source>
</evidence>
<keyword evidence="1" id="KW-0472">Membrane</keyword>
<keyword evidence="1" id="KW-0812">Transmembrane</keyword>
<dbReference type="Proteomes" id="UP000827092">
    <property type="component" value="Unassembled WGS sequence"/>
</dbReference>
<dbReference type="EMBL" id="JAFNEN010000145">
    <property type="protein sequence ID" value="KAG8192090.1"/>
    <property type="molecule type" value="Genomic_DNA"/>
</dbReference>
<evidence type="ECO:0000256" key="1">
    <source>
        <dbReference type="SAM" id="Phobius"/>
    </source>
</evidence>
<keyword evidence="3" id="KW-1185">Reference proteome</keyword>
<proteinExistence type="predicted"/>
<accession>A0AAV6V5U5</accession>
<comment type="caution">
    <text evidence="2">The sequence shown here is derived from an EMBL/GenBank/DDBJ whole genome shotgun (WGS) entry which is preliminary data.</text>
</comment>
<dbReference type="AlphaFoldDB" id="A0AAV6V5U5"/>
<protein>
    <submittedName>
        <fullName evidence="2">Uncharacterized protein</fullName>
    </submittedName>
</protein>
<reference evidence="2 3" key="1">
    <citation type="journal article" date="2022" name="Nat. Ecol. Evol.">
        <title>A masculinizing supergene underlies an exaggerated male reproductive morph in a spider.</title>
        <authorList>
            <person name="Hendrickx F."/>
            <person name="De Corte Z."/>
            <person name="Sonet G."/>
            <person name="Van Belleghem S.M."/>
            <person name="Kostlbacher S."/>
            <person name="Vangestel C."/>
        </authorList>
    </citation>
    <scope>NUCLEOTIDE SEQUENCE [LARGE SCALE GENOMIC DNA]</scope>
    <source>
        <strain evidence="2">W744_W776</strain>
    </source>
</reference>
<feature type="transmembrane region" description="Helical" evidence="1">
    <location>
        <begin position="57"/>
        <end position="76"/>
    </location>
</feature>
<organism evidence="2 3">
    <name type="scientific">Oedothorax gibbosus</name>
    <dbReference type="NCBI Taxonomy" id="931172"/>
    <lineage>
        <taxon>Eukaryota</taxon>
        <taxon>Metazoa</taxon>
        <taxon>Ecdysozoa</taxon>
        <taxon>Arthropoda</taxon>
        <taxon>Chelicerata</taxon>
        <taxon>Arachnida</taxon>
        <taxon>Araneae</taxon>
        <taxon>Araneomorphae</taxon>
        <taxon>Entelegynae</taxon>
        <taxon>Araneoidea</taxon>
        <taxon>Linyphiidae</taxon>
        <taxon>Erigoninae</taxon>
        <taxon>Oedothorax</taxon>
    </lineage>
</organism>
<keyword evidence="1" id="KW-1133">Transmembrane helix</keyword>
<gene>
    <name evidence="2" type="ORF">JTE90_005388</name>
</gene>
<evidence type="ECO:0000313" key="2">
    <source>
        <dbReference type="EMBL" id="KAG8192090.1"/>
    </source>
</evidence>
<sequence length="96" mass="10838">MPSPAFPISARQKNKKARPRLIGFQLTKRHCNQITVRTRASLLVEGIGSHQRRRFRGAEMVFIIIFATILGMIPLLDNDRSGMLTEVNRSHGLGKL</sequence>
<name>A0AAV6V5U5_9ARAC</name>